<comment type="caution">
    <text evidence="4">The sequence shown here is derived from an EMBL/GenBank/DDBJ whole genome shotgun (WGS) entry which is preliminary data.</text>
</comment>
<evidence type="ECO:0008006" key="6">
    <source>
        <dbReference type="Google" id="ProtNLM"/>
    </source>
</evidence>
<evidence type="ECO:0000256" key="3">
    <source>
        <dbReference type="SAM" id="MobiDB-lite"/>
    </source>
</evidence>
<sequence length="379" mass="40695">MGSQEPELGNRSSSVDDEGEKEVKVVDWAEFHDVFYELGGIALKVIQLKAKKAALSGRLESLIEEGSKSKERLDCLENLKKRLQDKQDVLDRATDSLQESQDKLKSTKEKLLPTAQALLKSAKALAGAQSRLQEADRLLSGEGGHCRLNHLRKQLDARRRQMAGQVASLYPLATCTHSGSSNSKQTQQAIANSSLSGPATPSPAVADGPSNSRATSGDAPASSGEETSIAIAGLQLVVPVKKQPGLFNEKSDLETSATALGYVAHAVTLIASYLDIPLRYPVRLGGSRSYIQDYSPPAEPSMETGAIAFPTGQSKPGVEFPLFSENQEITRSAYAVFLLNKDLEQILNRLGFDSVGPRHTLPNLSRLFNAVTSGAVPLS</sequence>
<dbReference type="PANTHER" id="PTHR15157:SF24">
    <property type="entry name" value="VACUOLAR PROTEIN SORTING 38"/>
    <property type="match status" value="1"/>
</dbReference>
<dbReference type="Pfam" id="PF10186">
    <property type="entry name" value="ATG14"/>
    <property type="match status" value="1"/>
</dbReference>
<feature type="region of interest" description="Disordered" evidence="3">
    <location>
        <begin position="177"/>
        <end position="225"/>
    </location>
</feature>
<keyword evidence="5" id="KW-1185">Reference proteome</keyword>
<dbReference type="AlphaFoldDB" id="A0ABD1Y638"/>
<reference evidence="4 5" key="1">
    <citation type="submission" date="2024-09" db="EMBL/GenBank/DDBJ databases">
        <title>Chromosome-scale assembly of Riccia fluitans.</title>
        <authorList>
            <person name="Paukszto L."/>
            <person name="Sawicki J."/>
            <person name="Karawczyk K."/>
            <person name="Piernik-Szablinska J."/>
            <person name="Szczecinska M."/>
            <person name="Mazdziarz M."/>
        </authorList>
    </citation>
    <scope>NUCLEOTIDE SEQUENCE [LARGE SCALE GENOMIC DNA]</scope>
    <source>
        <strain evidence="4">Rf_01</strain>
        <tissue evidence="4">Aerial parts of the thallus</tissue>
    </source>
</reference>
<accession>A0ABD1Y638</accession>
<dbReference type="EMBL" id="JBHFFA010000006">
    <property type="protein sequence ID" value="KAL2622215.1"/>
    <property type="molecule type" value="Genomic_DNA"/>
</dbReference>
<evidence type="ECO:0000256" key="1">
    <source>
        <dbReference type="ARBA" id="ARBA00023054"/>
    </source>
</evidence>
<feature type="coiled-coil region" evidence="2">
    <location>
        <begin position="45"/>
        <end position="110"/>
    </location>
</feature>
<dbReference type="PANTHER" id="PTHR15157">
    <property type="entry name" value="UV RADIATION RESISTANCE-ASSOCIATED GENE PROTEIN"/>
    <property type="match status" value="1"/>
</dbReference>
<name>A0ABD1Y638_9MARC</name>
<dbReference type="GO" id="GO:0005737">
    <property type="term" value="C:cytoplasm"/>
    <property type="evidence" value="ECO:0007669"/>
    <property type="project" value="UniProtKB-ARBA"/>
</dbReference>
<keyword evidence="1 2" id="KW-0175">Coiled coil</keyword>
<protein>
    <recommendedName>
        <fullName evidence="6">UV radiation resistance-associated gene protein</fullName>
    </recommendedName>
</protein>
<organism evidence="4 5">
    <name type="scientific">Riccia fluitans</name>
    <dbReference type="NCBI Taxonomy" id="41844"/>
    <lineage>
        <taxon>Eukaryota</taxon>
        <taxon>Viridiplantae</taxon>
        <taxon>Streptophyta</taxon>
        <taxon>Embryophyta</taxon>
        <taxon>Marchantiophyta</taxon>
        <taxon>Marchantiopsida</taxon>
        <taxon>Marchantiidae</taxon>
        <taxon>Marchantiales</taxon>
        <taxon>Ricciaceae</taxon>
        <taxon>Riccia</taxon>
    </lineage>
</organism>
<gene>
    <name evidence="4" type="ORF">R1flu_002420</name>
</gene>
<dbReference type="Proteomes" id="UP001605036">
    <property type="component" value="Unassembled WGS sequence"/>
</dbReference>
<evidence type="ECO:0000256" key="2">
    <source>
        <dbReference type="SAM" id="Coils"/>
    </source>
</evidence>
<evidence type="ECO:0000313" key="5">
    <source>
        <dbReference type="Proteomes" id="UP001605036"/>
    </source>
</evidence>
<feature type="region of interest" description="Disordered" evidence="3">
    <location>
        <begin position="1"/>
        <end position="21"/>
    </location>
</feature>
<evidence type="ECO:0000313" key="4">
    <source>
        <dbReference type="EMBL" id="KAL2622215.1"/>
    </source>
</evidence>
<dbReference type="InterPro" id="IPR018791">
    <property type="entry name" value="UV_resistance/autophagy_Atg14"/>
</dbReference>
<dbReference type="GO" id="GO:0032991">
    <property type="term" value="C:protein-containing complex"/>
    <property type="evidence" value="ECO:0007669"/>
    <property type="project" value="UniProtKB-ARBA"/>
</dbReference>
<feature type="compositionally biased region" description="Polar residues" evidence="3">
    <location>
        <begin position="177"/>
        <end position="199"/>
    </location>
</feature>
<proteinExistence type="predicted"/>